<evidence type="ECO:0000313" key="8">
    <source>
        <dbReference type="EMBL" id="AQT67750.1"/>
    </source>
</evidence>
<dbReference type="SMART" id="SM01133">
    <property type="entry name" value="DeoC"/>
    <property type="match status" value="1"/>
</dbReference>
<evidence type="ECO:0000256" key="3">
    <source>
        <dbReference type="ARBA" id="ARBA00023239"/>
    </source>
</evidence>
<dbReference type="InterPro" id="IPR028581">
    <property type="entry name" value="DeoC_typeI"/>
</dbReference>
<dbReference type="GO" id="GO:0009264">
    <property type="term" value="P:deoxyribonucleotide catabolic process"/>
    <property type="evidence" value="ECO:0007669"/>
    <property type="project" value="UniProtKB-UniRule"/>
</dbReference>
<dbReference type="EMBL" id="CP019791">
    <property type="protein sequence ID" value="AQT67750.1"/>
    <property type="molecule type" value="Genomic_DNA"/>
</dbReference>
<comment type="catalytic activity">
    <reaction evidence="5 7">
        <text>2-deoxy-D-ribose 5-phosphate = D-glyceraldehyde 3-phosphate + acetaldehyde</text>
        <dbReference type="Rhea" id="RHEA:12821"/>
        <dbReference type="ChEBI" id="CHEBI:15343"/>
        <dbReference type="ChEBI" id="CHEBI:59776"/>
        <dbReference type="ChEBI" id="CHEBI:62877"/>
        <dbReference type="EC" id="4.1.2.4"/>
    </reaction>
</comment>
<dbReference type="PANTHER" id="PTHR10889:SF1">
    <property type="entry name" value="DEOXYRIBOSE-PHOSPHATE ALDOLASE"/>
    <property type="match status" value="1"/>
</dbReference>
<name>A0A1U9NJJ6_9BACT</name>
<keyword evidence="9" id="KW-1185">Reference proteome</keyword>
<comment type="subcellular location">
    <subcellularLocation>
        <location evidence="7">Cytoplasm</location>
    </subcellularLocation>
</comment>
<feature type="active site" description="Proton donor/acceptor" evidence="7">
    <location>
        <position position="187"/>
    </location>
</feature>
<dbReference type="PIRSF" id="PIRSF001357">
    <property type="entry name" value="DeoC"/>
    <property type="match status" value="1"/>
</dbReference>
<dbReference type="KEGG" id="alus:STSP2_00899"/>
<sequence length="226" mass="24353">MTDKELAAYIDHTLLDPVATRGEIEQLCDEAIEYRFHSVCVLPRWTSLAAEKLRGSEVVVDGVAGFPFGADSAKIKAAQTKEVIMAGADEIDMVADLPSIIEGNSRYLRRDIQAVMKVCRSFRPAVVLKVIIEASALTEKQIRFACQECEDIGVDYIKTSTGMHKSGGASVEAVQIMAESAPGCKIKAAGGIRTADDAVAMIEAGASRIGCSASVRIIEEFRQANR</sequence>
<feature type="active site" description="Proton donor/acceptor" evidence="7">
    <location>
        <position position="92"/>
    </location>
</feature>
<dbReference type="Gene3D" id="3.20.20.70">
    <property type="entry name" value="Aldolase class I"/>
    <property type="match status" value="1"/>
</dbReference>
<dbReference type="SUPFAM" id="SSF51569">
    <property type="entry name" value="Aldolase"/>
    <property type="match status" value="1"/>
</dbReference>
<dbReference type="GO" id="GO:0006018">
    <property type="term" value="P:2-deoxyribose 1-phosphate catabolic process"/>
    <property type="evidence" value="ECO:0007669"/>
    <property type="project" value="UniProtKB-UniRule"/>
</dbReference>
<dbReference type="GO" id="GO:0016052">
    <property type="term" value="P:carbohydrate catabolic process"/>
    <property type="evidence" value="ECO:0007669"/>
    <property type="project" value="TreeGrafter"/>
</dbReference>
<organism evidence="8 9">
    <name type="scientific">Anaerohalosphaera lusitana</name>
    <dbReference type="NCBI Taxonomy" id="1936003"/>
    <lineage>
        <taxon>Bacteria</taxon>
        <taxon>Pseudomonadati</taxon>
        <taxon>Planctomycetota</taxon>
        <taxon>Phycisphaerae</taxon>
        <taxon>Sedimentisphaerales</taxon>
        <taxon>Anaerohalosphaeraceae</taxon>
        <taxon>Anaerohalosphaera</taxon>
    </lineage>
</organism>
<comment type="function">
    <text evidence="6 7">Catalyzes a reversible aldol reaction between acetaldehyde and D-glyceraldehyde 3-phosphate to generate 2-deoxy-D-ribose 5-phosphate.</text>
</comment>
<keyword evidence="2 7" id="KW-0963">Cytoplasm</keyword>
<dbReference type="InterPro" id="IPR011343">
    <property type="entry name" value="DeoC"/>
</dbReference>
<keyword evidence="4 7" id="KW-0704">Schiff base</keyword>
<comment type="similarity">
    <text evidence="1 7">Belongs to the DeoC/FbaB aldolase family. DeoC type 1 subfamily.</text>
</comment>
<dbReference type="RefSeq" id="WP_169852986.1">
    <property type="nucleotide sequence ID" value="NZ_CP019791.1"/>
</dbReference>
<dbReference type="Proteomes" id="UP000189674">
    <property type="component" value="Chromosome"/>
</dbReference>
<evidence type="ECO:0000256" key="6">
    <source>
        <dbReference type="ARBA" id="ARBA00056337"/>
    </source>
</evidence>
<dbReference type="Pfam" id="PF01791">
    <property type="entry name" value="DeoC"/>
    <property type="match status" value="1"/>
</dbReference>
<dbReference type="InterPro" id="IPR013785">
    <property type="entry name" value="Aldolase_TIM"/>
</dbReference>
<dbReference type="GO" id="GO:0005737">
    <property type="term" value="C:cytoplasm"/>
    <property type="evidence" value="ECO:0007669"/>
    <property type="project" value="UniProtKB-SubCell"/>
</dbReference>
<evidence type="ECO:0000256" key="1">
    <source>
        <dbReference type="ARBA" id="ARBA00010936"/>
    </source>
</evidence>
<evidence type="ECO:0000256" key="5">
    <source>
        <dbReference type="ARBA" id="ARBA00048791"/>
    </source>
</evidence>
<keyword evidence="3 7" id="KW-0456">Lyase</keyword>
<dbReference type="EC" id="4.1.2.4" evidence="7"/>
<dbReference type="NCBIfam" id="TIGR00126">
    <property type="entry name" value="deoC"/>
    <property type="match status" value="1"/>
</dbReference>
<dbReference type="UniPathway" id="UPA00002">
    <property type="reaction ID" value="UER00468"/>
</dbReference>
<dbReference type="FunFam" id="3.20.20.70:FF:000044">
    <property type="entry name" value="Deoxyribose-phosphate aldolase"/>
    <property type="match status" value="1"/>
</dbReference>
<dbReference type="HAMAP" id="MF_00114">
    <property type="entry name" value="DeoC_type1"/>
    <property type="match status" value="1"/>
</dbReference>
<dbReference type="AlphaFoldDB" id="A0A1U9NJJ6"/>
<proteinExistence type="inferred from homology"/>
<reference evidence="9" key="1">
    <citation type="submission" date="2017-02" db="EMBL/GenBank/DDBJ databases">
        <title>Comparative genomics and description of representatives of a novel lineage of planctomycetes thriving in anoxic sediments.</title>
        <authorList>
            <person name="Spring S."/>
            <person name="Bunk B."/>
            <person name="Sproer C."/>
        </authorList>
    </citation>
    <scope>NUCLEOTIDE SEQUENCE [LARGE SCALE GENOMIC DNA]</scope>
    <source>
        <strain evidence="9">ST-NAGAB-D1</strain>
    </source>
</reference>
<evidence type="ECO:0000256" key="4">
    <source>
        <dbReference type="ARBA" id="ARBA00023270"/>
    </source>
</evidence>
<evidence type="ECO:0000256" key="2">
    <source>
        <dbReference type="ARBA" id="ARBA00022490"/>
    </source>
</evidence>
<protein>
    <recommendedName>
        <fullName evidence="7">Deoxyribose-phosphate aldolase</fullName>
        <shortName evidence="7">DERA</shortName>
        <ecNumber evidence="7">4.1.2.4</ecNumber>
    </recommendedName>
    <alternativeName>
        <fullName evidence="7">2-deoxy-D-ribose 5-phosphate aldolase</fullName>
    </alternativeName>
    <alternativeName>
        <fullName evidence="7">Phosphodeoxyriboaldolase</fullName>
        <shortName evidence="7">Deoxyriboaldolase</shortName>
    </alternativeName>
</protein>
<accession>A0A1U9NJJ6</accession>
<dbReference type="STRING" id="1936003.STSP2_00899"/>
<gene>
    <name evidence="8" type="primary">deoC1</name>
    <name evidence="7" type="synonym">deoC</name>
    <name evidence="8" type="ORF">STSP2_00899</name>
</gene>
<evidence type="ECO:0000256" key="7">
    <source>
        <dbReference type="HAMAP-Rule" id="MF_00114"/>
    </source>
</evidence>
<comment type="pathway">
    <text evidence="7">Carbohydrate degradation; 2-deoxy-D-ribose 1-phosphate degradation; D-glyceraldehyde 3-phosphate and acetaldehyde from 2-deoxy-alpha-D-ribose 1-phosphate: step 2/2.</text>
</comment>
<dbReference type="GO" id="GO:0004139">
    <property type="term" value="F:deoxyribose-phosphate aldolase activity"/>
    <property type="evidence" value="ECO:0007669"/>
    <property type="project" value="UniProtKB-UniRule"/>
</dbReference>
<dbReference type="CDD" id="cd00959">
    <property type="entry name" value="DeoC"/>
    <property type="match status" value="1"/>
</dbReference>
<feature type="active site" description="Schiff-base intermediate with acetaldehyde" evidence="7">
    <location>
        <position position="158"/>
    </location>
</feature>
<dbReference type="InterPro" id="IPR002915">
    <property type="entry name" value="DeoC/FbaB/LacD_aldolase"/>
</dbReference>
<dbReference type="PANTHER" id="PTHR10889">
    <property type="entry name" value="DEOXYRIBOSE-PHOSPHATE ALDOLASE"/>
    <property type="match status" value="1"/>
</dbReference>
<evidence type="ECO:0000313" key="9">
    <source>
        <dbReference type="Proteomes" id="UP000189674"/>
    </source>
</evidence>